<dbReference type="Proteomes" id="UP000019276">
    <property type="component" value="Unassembled WGS sequence"/>
</dbReference>
<dbReference type="InterPro" id="IPR012726">
    <property type="entry name" value="ThiH"/>
</dbReference>
<dbReference type="AlphaFoldDB" id="W7QJM1"/>
<dbReference type="Pfam" id="PF06968">
    <property type="entry name" value="BATS"/>
    <property type="match status" value="1"/>
</dbReference>
<keyword evidence="9" id="KW-1185">Reference proteome</keyword>
<dbReference type="Pfam" id="PF04055">
    <property type="entry name" value="Radical_SAM"/>
    <property type="match status" value="1"/>
</dbReference>
<reference evidence="8 9" key="1">
    <citation type="journal article" date="2014" name="Genome Announc.">
        <title>Draft Genome Sequence of the Agar-Degrading Bacterium Catenovulum sp. Strain DS-2, Isolated from Intestines of Haliotis diversicolor.</title>
        <authorList>
            <person name="Shan D."/>
            <person name="Li X."/>
            <person name="Gu Z."/>
            <person name="Wei G."/>
            <person name="Gao Z."/>
            <person name="Shao Z."/>
        </authorList>
    </citation>
    <scope>NUCLEOTIDE SEQUENCE [LARGE SCALE GENOMIC DNA]</scope>
    <source>
        <strain evidence="8 9">DS-2</strain>
    </source>
</reference>
<feature type="domain" description="Radical SAM core" evidence="7">
    <location>
        <begin position="74"/>
        <end position="301"/>
    </location>
</feature>
<evidence type="ECO:0000256" key="6">
    <source>
        <dbReference type="ARBA" id="ARBA00023014"/>
    </source>
</evidence>
<evidence type="ECO:0000313" key="9">
    <source>
        <dbReference type="Proteomes" id="UP000019276"/>
    </source>
</evidence>
<evidence type="ECO:0000256" key="1">
    <source>
        <dbReference type="ARBA" id="ARBA00001966"/>
    </source>
</evidence>
<dbReference type="PATRIC" id="fig|1328313.3.peg.3663"/>
<dbReference type="RefSeq" id="WP_051479993.1">
    <property type="nucleotide sequence ID" value="NZ_ARZY01000050.1"/>
</dbReference>
<gene>
    <name evidence="8" type="ORF">DS2_17918</name>
</gene>
<keyword evidence="5" id="KW-0408">Iron</keyword>
<comment type="caution">
    <text evidence="8">The sequence shown here is derived from an EMBL/GenBank/DDBJ whole genome shotgun (WGS) entry which is preliminary data.</text>
</comment>
<name>W7QJM1_9ALTE</name>
<evidence type="ECO:0000256" key="3">
    <source>
        <dbReference type="ARBA" id="ARBA00022691"/>
    </source>
</evidence>
<dbReference type="SFLD" id="SFLDF00301">
    <property type="entry name" value="2-iminoacetate_synthase_(ThiH)"/>
    <property type="match status" value="1"/>
</dbReference>
<proteinExistence type="predicted"/>
<dbReference type="SFLD" id="SFLDG01060">
    <property type="entry name" value="BATS_domain_containing"/>
    <property type="match status" value="1"/>
</dbReference>
<evidence type="ECO:0000256" key="5">
    <source>
        <dbReference type="ARBA" id="ARBA00023004"/>
    </source>
</evidence>
<dbReference type="GO" id="GO:0003824">
    <property type="term" value="F:catalytic activity"/>
    <property type="evidence" value="ECO:0007669"/>
    <property type="project" value="InterPro"/>
</dbReference>
<dbReference type="CDD" id="cd01335">
    <property type="entry name" value="Radical_SAM"/>
    <property type="match status" value="1"/>
</dbReference>
<protein>
    <submittedName>
        <fullName evidence="8">Thiazole biosynthesis protein ThiH</fullName>
    </submittedName>
</protein>
<dbReference type="GO" id="GO:0005506">
    <property type="term" value="F:iron ion binding"/>
    <property type="evidence" value="ECO:0007669"/>
    <property type="project" value="InterPro"/>
</dbReference>
<dbReference type="SFLD" id="SFLDS00029">
    <property type="entry name" value="Radical_SAM"/>
    <property type="match status" value="1"/>
</dbReference>
<dbReference type="eggNOG" id="COG0502">
    <property type="taxonomic scope" value="Bacteria"/>
</dbReference>
<dbReference type="InterPro" id="IPR034428">
    <property type="entry name" value="ThiH/NoCL/HydG-like"/>
</dbReference>
<dbReference type="SUPFAM" id="SSF102114">
    <property type="entry name" value="Radical SAM enzymes"/>
    <property type="match status" value="1"/>
</dbReference>
<dbReference type="Gene3D" id="3.20.20.70">
    <property type="entry name" value="Aldolase class I"/>
    <property type="match status" value="1"/>
</dbReference>
<accession>W7QJM1</accession>
<dbReference type="NCBIfam" id="TIGR02351">
    <property type="entry name" value="thiH"/>
    <property type="match status" value="1"/>
</dbReference>
<dbReference type="InterPro" id="IPR058240">
    <property type="entry name" value="rSAM_sf"/>
</dbReference>
<dbReference type="GO" id="GO:0009228">
    <property type="term" value="P:thiamine biosynthetic process"/>
    <property type="evidence" value="ECO:0007669"/>
    <property type="project" value="InterPro"/>
</dbReference>
<sequence>MLVFNADQVADLADELSGESATSSSQIQQVLLAAKQVNGLSIKQFSQLLSPAAESFLPQMAQLSQHITQQRFGKNIQLYIPLYLSNWCNNICSYCGFSANIKQRRTMLDMAQIKLEAQAILAKGYQHILLVTGEMPKLAGVDYLTQVVKFLRPLFKHISLEVQPMSVAEYQHLKAVGVDAVLVYQETYHAQTYAQYHLKGKKADYQHRLETADRIAQAGIDKIGLGALLGLYNWRFDAIMLASHLSYLQKHYWRSRYSISFPRLRPCLGDIPQQNLVSEKQLLQLILAFRLFNPQVELSLSTRESAAFRDMLLPLGITTMSAESSTQPGGYAQANQAQLNQFDIDDNRNTQQITQVISQLGYQTVMQDWHASFSR</sequence>
<dbReference type="PANTHER" id="PTHR43583:SF1">
    <property type="entry name" value="2-IMINOACETATE SYNTHASE"/>
    <property type="match status" value="1"/>
</dbReference>
<dbReference type="InterPro" id="IPR013785">
    <property type="entry name" value="Aldolase_TIM"/>
</dbReference>
<dbReference type="InterPro" id="IPR007197">
    <property type="entry name" value="rSAM"/>
</dbReference>
<dbReference type="PROSITE" id="PS51918">
    <property type="entry name" value="RADICAL_SAM"/>
    <property type="match status" value="1"/>
</dbReference>
<dbReference type="GO" id="GO:0051539">
    <property type="term" value="F:4 iron, 4 sulfur cluster binding"/>
    <property type="evidence" value="ECO:0007669"/>
    <property type="project" value="UniProtKB-KW"/>
</dbReference>
<keyword evidence="4" id="KW-0479">Metal-binding</keyword>
<dbReference type="InterPro" id="IPR010722">
    <property type="entry name" value="BATS_dom"/>
</dbReference>
<dbReference type="OrthoDB" id="9801120at2"/>
<dbReference type="SMART" id="SM00876">
    <property type="entry name" value="BATS"/>
    <property type="match status" value="1"/>
</dbReference>
<keyword evidence="2" id="KW-0004">4Fe-4S</keyword>
<dbReference type="STRING" id="1328313.DS2_17918"/>
<dbReference type="EMBL" id="ARZY01000050">
    <property type="protein sequence ID" value="EWH08338.1"/>
    <property type="molecule type" value="Genomic_DNA"/>
</dbReference>
<evidence type="ECO:0000259" key="7">
    <source>
        <dbReference type="PROSITE" id="PS51918"/>
    </source>
</evidence>
<comment type="cofactor">
    <cofactor evidence="1">
        <name>[4Fe-4S] cluster</name>
        <dbReference type="ChEBI" id="CHEBI:49883"/>
    </cofactor>
</comment>
<evidence type="ECO:0000313" key="8">
    <source>
        <dbReference type="EMBL" id="EWH08338.1"/>
    </source>
</evidence>
<keyword evidence="6" id="KW-0411">Iron-sulfur</keyword>
<evidence type="ECO:0000256" key="2">
    <source>
        <dbReference type="ARBA" id="ARBA00022485"/>
    </source>
</evidence>
<keyword evidence="3" id="KW-0949">S-adenosyl-L-methionine</keyword>
<organism evidence="8 9">
    <name type="scientific">Catenovulum agarivorans DS-2</name>
    <dbReference type="NCBI Taxonomy" id="1328313"/>
    <lineage>
        <taxon>Bacteria</taxon>
        <taxon>Pseudomonadati</taxon>
        <taxon>Pseudomonadota</taxon>
        <taxon>Gammaproteobacteria</taxon>
        <taxon>Alteromonadales</taxon>
        <taxon>Alteromonadaceae</taxon>
        <taxon>Catenovulum</taxon>
    </lineage>
</organism>
<dbReference type="SFLD" id="SFLDG01081">
    <property type="entry name" value="cleavage_of_the_Ca-Cb_bond_in"/>
    <property type="match status" value="1"/>
</dbReference>
<dbReference type="PANTHER" id="PTHR43583">
    <property type="entry name" value="2-IMINOACETATE SYNTHASE"/>
    <property type="match status" value="1"/>
</dbReference>
<evidence type="ECO:0000256" key="4">
    <source>
        <dbReference type="ARBA" id="ARBA00022723"/>
    </source>
</evidence>